<dbReference type="PANTHER" id="PTHR47326">
    <property type="entry name" value="TRANSPOSABLE ELEMENT TC3 TRANSPOSASE-LIKE PROTEIN"/>
    <property type="match status" value="1"/>
</dbReference>
<sequence length="141" mass="16589">YFFKDEYGQAVSVNGNRYRGMIQTFFWHQLNDLDLENMWFQQDEATCHTADETIALLQEKFSERVISRRGNVNWPQRSCDLTPLDFFKNPKTIDDLKSNITRVIADIRIHLCESVIENFAQRVVICNRSRGGHFADIIFHT</sequence>
<reference evidence="1 2" key="1">
    <citation type="journal article" date="2014" name="Curr. Biol.">
        <title>The genome of the clonal raider ant Cerapachys biroi.</title>
        <authorList>
            <person name="Oxley P.R."/>
            <person name="Ji L."/>
            <person name="Fetter-Pruneda I."/>
            <person name="McKenzie S.K."/>
            <person name="Li C."/>
            <person name="Hu H."/>
            <person name="Zhang G."/>
            <person name="Kronauer D.J."/>
        </authorList>
    </citation>
    <scope>NUCLEOTIDE SEQUENCE [LARGE SCALE GENOMIC DNA]</scope>
</reference>
<feature type="non-terminal residue" evidence="1">
    <location>
        <position position="1"/>
    </location>
</feature>
<dbReference type="EMBL" id="KK107048">
    <property type="protein sequence ID" value="EZA61679.1"/>
    <property type="molecule type" value="Genomic_DNA"/>
</dbReference>
<proteinExistence type="predicted"/>
<dbReference type="AlphaFoldDB" id="A0A026X2S7"/>
<gene>
    <name evidence="1" type="ORF">X777_10511</name>
</gene>
<dbReference type="STRING" id="2015173.A0A026X2S7"/>
<dbReference type="OMA" id="DEATCHT"/>
<organism evidence="1 2">
    <name type="scientific">Ooceraea biroi</name>
    <name type="common">Clonal raider ant</name>
    <name type="synonym">Cerapachys biroi</name>
    <dbReference type="NCBI Taxonomy" id="2015173"/>
    <lineage>
        <taxon>Eukaryota</taxon>
        <taxon>Metazoa</taxon>
        <taxon>Ecdysozoa</taxon>
        <taxon>Arthropoda</taxon>
        <taxon>Hexapoda</taxon>
        <taxon>Insecta</taxon>
        <taxon>Pterygota</taxon>
        <taxon>Neoptera</taxon>
        <taxon>Endopterygota</taxon>
        <taxon>Hymenoptera</taxon>
        <taxon>Apocrita</taxon>
        <taxon>Aculeata</taxon>
        <taxon>Formicoidea</taxon>
        <taxon>Formicidae</taxon>
        <taxon>Dorylinae</taxon>
        <taxon>Ooceraea</taxon>
    </lineage>
</organism>
<evidence type="ECO:0000313" key="2">
    <source>
        <dbReference type="Proteomes" id="UP000053097"/>
    </source>
</evidence>
<dbReference type="InterPro" id="IPR036397">
    <property type="entry name" value="RNaseH_sf"/>
</dbReference>
<name>A0A026X2S7_OOCBI</name>
<evidence type="ECO:0008006" key="3">
    <source>
        <dbReference type="Google" id="ProtNLM"/>
    </source>
</evidence>
<dbReference type="Proteomes" id="UP000053097">
    <property type="component" value="Unassembled WGS sequence"/>
</dbReference>
<evidence type="ECO:0000313" key="1">
    <source>
        <dbReference type="EMBL" id="EZA61679.1"/>
    </source>
</evidence>
<accession>A0A026X2S7</accession>
<dbReference type="Gene3D" id="3.30.420.10">
    <property type="entry name" value="Ribonuclease H-like superfamily/Ribonuclease H"/>
    <property type="match status" value="1"/>
</dbReference>
<protein>
    <recommendedName>
        <fullName evidence="3">Tc1-like transposase DDE domain-containing protein</fullName>
    </recommendedName>
</protein>
<keyword evidence="2" id="KW-1185">Reference proteome</keyword>
<dbReference type="GO" id="GO:0003676">
    <property type="term" value="F:nucleic acid binding"/>
    <property type="evidence" value="ECO:0007669"/>
    <property type="project" value="InterPro"/>
</dbReference>
<dbReference type="PANTHER" id="PTHR47326:SF1">
    <property type="entry name" value="HTH PSQ-TYPE DOMAIN-CONTAINING PROTEIN"/>
    <property type="match status" value="1"/>
</dbReference>